<keyword evidence="1" id="KW-0472">Membrane</keyword>
<feature type="transmembrane region" description="Helical" evidence="1">
    <location>
        <begin position="72"/>
        <end position="93"/>
    </location>
</feature>
<comment type="caution">
    <text evidence="2">The sequence shown here is derived from an EMBL/GenBank/DDBJ whole genome shotgun (WGS) entry which is preliminary data.</text>
</comment>
<name>A0ABQ1HU80_9GAMM</name>
<proteinExistence type="predicted"/>
<feature type="transmembrane region" description="Helical" evidence="1">
    <location>
        <begin position="14"/>
        <end position="33"/>
    </location>
</feature>
<reference evidence="3" key="1">
    <citation type="journal article" date="2019" name="Int. J. Syst. Evol. Microbiol.">
        <title>The Global Catalogue of Microorganisms (GCM) 10K type strain sequencing project: providing services to taxonomists for standard genome sequencing and annotation.</title>
        <authorList>
            <consortium name="The Broad Institute Genomics Platform"/>
            <consortium name="The Broad Institute Genome Sequencing Center for Infectious Disease"/>
            <person name="Wu L."/>
            <person name="Ma J."/>
        </authorList>
    </citation>
    <scope>NUCLEOTIDE SEQUENCE [LARGE SCALE GENOMIC DNA]</scope>
    <source>
        <strain evidence="3">CGMCC 1.15905</strain>
    </source>
</reference>
<accession>A0ABQ1HU80</accession>
<evidence type="ECO:0000313" key="2">
    <source>
        <dbReference type="EMBL" id="GGA88269.1"/>
    </source>
</evidence>
<evidence type="ECO:0000313" key="3">
    <source>
        <dbReference type="Proteomes" id="UP000623419"/>
    </source>
</evidence>
<protein>
    <recommendedName>
        <fullName evidence="4">Transmembrane protein</fullName>
    </recommendedName>
</protein>
<evidence type="ECO:0000256" key="1">
    <source>
        <dbReference type="SAM" id="Phobius"/>
    </source>
</evidence>
<evidence type="ECO:0008006" key="4">
    <source>
        <dbReference type="Google" id="ProtNLM"/>
    </source>
</evidence>
<dbReference type="EMBL" id="BMKC01000008">
    <property type="protein sequence ID" value="GGA88269.1"/>
    <property type="molecule type" value="Genomic_DNA"/>
</dbReference>
<sequence>MEVNDASNKKFGPWFWVAIFAVLSLLHLLGWYRKGDALELVRAIGFALLIPHSWLFPAWPRSESSASPKRPAVRFVSLTLWLVGASMVIYALVRSWL</sequence>
<gene>
    <name evidence="2" type="ORF">GCM10011521_28300</name>
</gene>
<feature type="transmembrane region" description="Helical" evidence="1">
    <location>
        <begin position="40"/>
        <end position="60"/>
    </location>
</feature>
<keyword evidence="1" id="KW-1133">Transmembrane helix</keyword>
<organism evidence="2 3">
    <name type="scientific">Arenimonas soli</name>
    <dbReference type="NCBI Taxonomy" id="2269504"/>
    <lineage>
        <taxon>Bacteria</taxon>
        <taxon>Pseudomonadati</taxon>
        <taxon>Pseudomonadota</taxon>
        <taxon>Gammaproteobacteria</taxon>
        <taxon>Lysobacterales</taxon>
        <taxon>Lysobacteraceae</taxon>
        <taxon>Arenimonas</taxon>
    </lineage>
</organism>
<keyword evidence="3" id="KW-1185">Reference proteome</keyword>
<dbReference type="Proteomes" id="UP000623419">
    <property type="component" value="Unassembled WGS sequence"/>
</dbReference>
<keyword evidence="1" id="KW-0812">Transmembrane</keyword>